<accession>D0LXV8</accession>
<dbReference type="Proteomes" id="UP000001880">
    <property type="component" value="Chromosome"/>
</dbReference>
<dbReference type="KEGG" id="hoh:Hoch_1764"/>
<dbReference type="STRING" id="502025.Hoch_1764"/>
<organism evidence="1 2">
    <name type="scientific">Haliangium ochraceum (strain DSM 14365 / JCM 11303 / SMP-2)</name>
    <dbReference type="NCBI Taxonomy" id="502025"/>
    <lineage>
        <taxon>Bacteria</taxon>
        <taxon>Pseudomonadati</taxon>
        <taxon>Myxococcota</taxon>
        <taxon>Polyangia</taxon>
        <taxon>Haliangiales</taxon>
        <taxon>Kofleriaceae</taxon>
        <taxon>Haliangium</taxon>
    </lineage>
</organism>
<keyword evidence="2" id="KW-1185">Reference proteome</keyword>
<sequence>MSAPSRDAELVYAVWQRAVADENLSDAIAEGRVDELAELLSSEELAVARDFAAEPGFRWSMENLRYRAGTMIVRGLKKRMPRTAHLLCGGNDDWLRDLAGEYLMRHRWRDLGHHYNAESLRFAAFIEQRVARRRELGSACCAALSYESARLRVLVAATASMPETPAVTAFEDWRPQRAPWVERLNMPAELADWLLAGDRALSPPTAQPDPAPTVAHYPTTMLVYLPVRDGKVQTERLTDTETKIFDAVDGDASAPALVRALRAEIAPEESERALRNWQRHQVFR</sequence>
<name>D0LXV8_HALO1</name>
<dbReference type="RefSeq" id="WP_012826921.1">
    <property type="nucleotide sequence ID" value="NC_013440.1"/>
</dbReference>
<dbReference type="EMBL" id="CP001804">
    <property type="protein sequence ID" value="ACY14313.1"/>
    <property type="molecule type" value="Genomic_DNA"/>
</dbReference>
<gene>
    <name evidence="1" type="ordered locus">Hoch_1764</name>
</gene>
<protein>
    <recommendedName>
        <fullName evidence="3">DNA-binding domain-containing protein</fullName>
    </recommendedName>
</protein>
<dbReference type="AlphaFoldDB" id="D0LXV8"/>
<evidence type="ECO:0008006" key="3">
    <source>
        <dbReference type="Google" id="ProtNLM"/>
    </source>
</evidence>
<evidence type="ECO:0000313" key="2">
    <source>
        <dbReference type="Proteomes" id="UP000001880"/>
    </source>
</evidence>
<evidence type="ECO:0000313" key="1">
    <source>
        <dbReference type="EMBL" id="ACY14313.1"/>
    </source>
</evidence>
<dbReference type="HOGENOM" id="CLU_979226_0_0_7"/>
<proteinExistence type="predicted"/>
<reference evidence="1 2" key="1">
    <citation type="journal article" date="2010" name="Stand. Genomic Sci.">
        <title>Complete genome sequence of Haliangium ochraceum type strain (SMP-2).</title>
        <authorList>
            <consortium name="US DOE Joint Genome Institute (JGI-PGF)"/>
            <person name="Ivanova N."/>
            <person name="Daum C."/>
            <person name="Lang E."/>
            <person name="Abt B."/>
            <person name="Kopitz M."/>
            <person name="Saunders E."/>
            <person name="Lapidus A."/>
            <person name="Lucas S."/>
            <person name="Glavina Del Rio T."/>
            <person name="Nolan M."/>
            <person name="Tice H."/>
            <person name="Copeland A."/>
            <person name="Cheng J.F."/>
            <person name="Chen F."/>
            <person name="Bruce D."/>
            <person name="Goodwin L."/>
            <person name="Pitluck S."/>
            <person name="Mavromatis K."/>
            <person name="Pati A."/>
            <person name="Mikhailova N."/>
            <person name="Chen A."/>
            <person name="Palaniappan K."/>
            <person name="Land M."/>
            <person name="Hauser L."/>
            <person name="Chang Y.J."/>
            <person name="Jeffries C.D."/>
            <person name="Detter J.C."/>
            <person name="Brettin T."/>
            <person name="Rohde M."/>
            <person name="Goker M."/>
            <person name="Bristow J."/>
            <person name="Markowitz V."/>
            <person name="Eisen J.A."/>
            <person name="Hugenholtz P."/>
            <person name="Kyrpides N.C."/>
            <person name="Klenk H.P."/>
        </authorList>
    </citation>
    <scope>NUCLEOTIDE SEQUENCE [LARGE SCALE GENOMIC DNA]</scope>
    <source>
        <strain evidence="2">DSM 14365 / CIP 107738 / JCM 11303 / AJ 13395 / SMP-2</strain>
    </source>
</reference>